<dbReference type="GO" id="GO:0046982">
    <property type="term" value="F:protein heterodimerization activity"/>
    <property type="evidence" value="ECO:0007669"/>
    <property type="project" value="InterPro"/>
</dbReference>
<evidence type="ECO:0000256" key="1">
    <source>
        <dbReference type="SAM" id="MobiDB-lite"/>
    </source>
</evidence>
<dbReference type="InterPro" id="IPR009072">
    <property type="entry name" value="Histone-fold"/>
</dbReference>
<dbReference type="Gene3D" id="1.10.20.10">
    <property type="entry name" value="Histone, subunit A"/>
    <property type="match status" value="1"/>
</dbReference>
<dbReference type="AlphaFoldDB" id="A0A8T0ELQ8"/>
<sequence>MENPGMELISKLMNDINANIISIIGQDFKSSKKNEEGIFRHCAQRAVIRLYPGNLQKNALSEAHKQLALLQSGCMIYGADDERIAQQLKRRQESEASERAKSEKIEKKANSFKVGIKKTFSNLLPTLSLDIRAAHLLGHRIYTFAKIVVDRVSQTYEKKDELLPAEIKNIVTLYLQGDALRSANSEGNKCLVMYENGLLDFKPRRTIKSGWTEESAAWDLIFASVFKNGIKRLLNDRNADVGLDSKAPKYLGHILMDLANYLAETTADACKKKKLTEIGHEDLRRTVTALFPEQLRQHALLQGTDDVSQYIEGLLLYDRESDEPKKTKKPKRKVILKSRKVAFVELKKGKQTKASKGRPIPKRPARKTERKKPPRAPAPTKSIFAPALIESIPQVFNNAQIVLARDAANNVGAVLENVFEALMQIVLSQRTTESEELSEKQITEAVIEIFPKQLAEHSIATGNNKLLTMAKGKSD</sequence>
<gene>
    <name evidence="2" type="ORF">HNY73_016126</name>
</gene>
<proteinExistence type="predicted"/>
<accession>A0A8T0ELQ8</accession>
<organism evidence="2 3">
    <name type="scientific">Argiope bruennichi</name>
    <name type="common">Wasp spider</name>
    <name type="synonym">Aranea bruennichi</name>
    <dbReference type="NCBI Taxonomy" id="94029"/>
    <lineage>
        <taxon>Eukaryota</taxon>
        <taxon>Metazoa</taxon>
        <taxon>Ecdysozoa</taxon>
        <taxon>Arthropoda</taxon>
        <taxon>Chelicerata</taxon>
        <taxon>Arachnida</taxon>
        <taxon>Araneae</taxon>
        <taxon>Araneomorphae</taxon>
        <taxon>Entelegynae</taxon>
        <taxon>Araneoidea</taxon>
        <taxon>Araneidae</taxon>
        <taxon>Argiope</taxon>
    </lineage>
</organism>
<dbReference type="Proteomes" id="UP000807504">
    <property type="component" value="Unassembled WGS sequence"/>
</dbReference>
<comment type="caution">
    <text evidence="2">The sequence shown here is derived from an EMBL/GenBank/DDBJ whole genome shotgun (WGS) entry which is preliminary data.</text>
</comment>
<keyword evidence="3" id="KW-1185">Reference proteome</keyword>
<name>A0A8T0ELQ8_ARGBR</name>
<dbReference type="EMBL" id="JABXBU010002227">
    <property type="protein sequence ID" value="KAF8773465.1"/>
    <property type="molecule type" value="Genomic_DNA"/>
</dbReference>
<reference evidence="2" key="2">
    <citation type="submission" date="2020-06" db="EMBL/GenBank/DDBJ databases">
        <authorList>
            <person name="Sheffer M."/>
        </authorList>
    </citation>
    <scope>NUCLEOTIDE SEQUENCE</scope>
</reference>
<protein>
    <submittedName>
        <fullName evidence="2">Uncharacterized protein</fullName>
    </submittedName>
</protein>
<feature type="region of interest" description="Disordered" evidence="1">
    <location>
        <begin position="348"/>
        <end position="380"/>
    </location>
</feature>
<evidence type="ECO:0000313" key="3">
    <source>
        <dbReference type="Proteomes" id="UP000807504"/>
    </source>
</evidence>
<reference evidence="2" key="1">
    <citation type="journal article" date="2020" name="bioRxiv">
        <title>Chromosome-level reference genome of the European wasp spider Argiope bruennichi: a resource for studies on range expansion and evolutionary adaptation.</title>
        <authorList>
            <person name="Sheffer M.M."/>
            <person name="Hoppe A."/>
            <person name="Krehenwinkel H."/>
            <person name="Uhl G."/>
            <person name="Kuss A.W."/>
            <person name="Jensen L."/>
            <person name="Jensen C."/>
            <person name="Gillespie R.G."/>
            <person name="Hoff K.J."/>
            <person name="Prost S."/>
        </authorList>
    </citation>
    <scope>NUCLEOTIDE SEQUENCE</scope>
</reference>
<feature type="compositionally biased region" description="Basic residues" evidence="1">
    <location>
        <begin position="349"/>
        <end position="374"/>
    </location>
</feature>
<evidence type="ECO:0000313" key="2">
    <source>
        <dbReference type="EMBL" id="KAF8773465.1"/>
    </source>
</evidence>
<dbReference type="SUPFAM" id="SSF47113">
    <property type="entry name" value="Histone-fold"/>
    <property type="match status" value="1"/>
</dbReference>